<accession>A0A1A8WUB8</accession>
<dbReference type="Proteomes" id="UP000078546">
    <property type="component" value="Unassembled WGS sequence"/>
</dbReference>
<proteinExistence type="predicted"/>
<sequence length="85" mass="9942">MEWVIASVFPCSGRYITEDACKVVRERKKTNYKNRLILIILPLFLRKYCNANICIEFQTYLYPPSSNKESTLLPFCKCSRIGIQT</sequence>
<name>A0A1A8WUB8_PLAOA</name>
<dbReference type="AlphaFoldDB" id="A0A1A8WUB8"/>
<evidence type="ECO:0000313" key="2">
    <source>
        <dbReference type="Proteomes" id="UP000078546"/>
    </source>
</evidence>
<protein>
    <submittedName>
        <fullName evidence="1">Uncharacterized protein</fullName>
    </submittedName>
</protein>
<evidence type="ECO:0000313" key="1">
    <source>
        <dbReference type="EMBL" id="SBS96518.1"/>
    </source>
</evidence>
<gene>
    <name evidence="1" type="ORF">POVCU1_032840</name>
</gene>
<reference evidence="2" key="1">
    <citation type="submission" date="2016-05" db="EMBL/GenBank/DDBJ databases">
        <authorList>
            <person name="Naeem Raeece"/>
        </authorList>
    </citation>
    <scope>NUCLEOTIDE SEQUENCE [LARGE SCALE GENOMIC DNA]</scope>
</reference>
<organism evidence="1 2">
    <name type="scientific">Plasmodium ovale curtisi</name>
    <dbReference type="NCBI Taxonomy" id="864141"/>
    <lineage>
        <taxon>Eukaryota</taxon>
        <taxon>Sar</taxon>
        <taxon>Alveolata</taxon>
        <taxon>Apicomplexa</taxon>
        <taxon>Aconoidasida</taxon>
        <taxon>Haemosporida</taxon>
        <taxon>Plasmodiidae</taxon>
        <taxon>Plasmodium</taxon>
        <taxon>Plasmodium (Plasmodium)</taxon>
    </lineage>
</organism>
<dbReference type="EMBL" id="FLQV01000604">
    <property type="protein sequence ID" value="SBS96518.1"/>
    <property type="molecule type" value="Genomic_DNA"/>
</dbReference>